<dbReference type="EMBL" id="CAXAMN010001003">
    <property type="protein sequence ID" value="CAK8991869.1"/>
    <property type="molecule type" value="Genomic_DNA"/>
</dbReference>
<evidence type="ECO:0000313" key="2">
    <source>
        <dbReference type="Proteomes" id="UP001642484"/>
    </source>
</evidence>
<sequence length="111" mass="12615">RRVTVFFPYADQFIEETPVSIALVKPMGCTTSKLHLAEVGQESWSSWDLRCATSMPSPPTRRSHDKHVQIMTTFVKAVDRSPQRFAKMIHRQREAAGMHDSDNEIEVSVSV</sequence>
<evidence type="ECO:0000313" key="1">
    <source>
        <dbReference type="EMBL" id="CAK8991869.1"/>
    </source>
</evidence>
<gene>
    <name evidence="1" type="ORF">CCMP2556_LOCUS2630</name>
</gene>
<reference evidence="1 2" key="1">
    <citation type="submission" date="2024-02" db="EMBL/GenBank/DDBJ databases">
        <authorList>
            <person name="Chen Y."/>
            <person name="Shah S."/>
            <person name="Dougan E. K."/>
            <person name="Thang M."/>
            <person name="Chan C."/>
        </authorList>
    </citation>
    <scope>NUCLEOTIDE SEQUENCE [LARGE SCALE GENOMIC DNA]</scope>
</reference>
<comment type="caution">
    <text evidence="1">The sequence shown here is derived from an EMBL/GenBank/DDBJ whole genome shotgun (WGS) entry which is preliminary data.</text>
</comment>
<organism evidence="1 2">
    <name type="scientific">Durusdinium trenchii</name>
    <dbReference type="NCBI Taxonomy" id="1381693"/>
    <lineage>
        <taxon>Eukaryota</taxon>
        <taxon>Sar</taxon>
        <taxon>Alveolata</taxon>
        <taxon>Dinophyceae</taxon>
        <taxon>Suessiales</taxon>
        <taxon>Symbiodiniaceae</taxon>
        <taxon>Durusdinium</taxon>
    </lineage>
</organism>
<protein>
    <submittedName>
        <fullName evidence="1">Uncharacterized protein</fullName>
    </submittedName>
</protein>
<accession>A0ABP0HR25</accession>
<feature type="non-terminal residue" evidence="1">
    <location>
        <position position="1"/>
    </location>
</feature>
<dbReference type="Proteomes" id="UP001642484">
    <property type="component" value="Unassembled WGS sequence"/>
</dbReference>
<proteinExistence type="predicted"/>
<keyword evidence="2" id="KW-1185">Reference proteome</keyword>
<name>A0ABP0HR25_9DINO</name>